<gene>
    <name evidence="6" type="ORF">DEJ51_22755</name>
</gene>
<feature type="coiled-coil region" evidence="4">
    <location>
        <begin position="363"/>
        <end position="390"/>
    </location>
</feature>
<keyword evidence="4" id="KW-0175">Coiled coil</keyword>
<dbReference type="EMBL" id="CP029189">
    <property type="protein sequence ID" value="QES56649.1"/>
    <property type="molecule type" value="Genomic_DNA"/>
</dbReference>
<dbReference type="InterPro" id="IPR003395">
    <property type="entry name" value="RecF/RecN/SMC_N"/>
</dbReference>
<protein>
    <recommendedName>
        <fullName evidence="3">Nuclease SbcCD subunit C</fullName>
    </recommendedName>
</protein>
<dbReference type="Pfam" id="PF02463">
    <property type="entry name" value="SMC_N"/>
    <property type="match status" value="1"/>
</dbReference>
<dbReference type="AlphaFoldDB" id="A0A5P2DVE7"/>
<evidence type="ECO:0000256" key="2">
    <source>
        <dbReference type="ARBA" id="ARBA00011322"/>
    </source>
</evidence>
<evidence type="ECO:0000313" key="7">
    <source>
        <dbReference type="Proteomes" id="UP000324101"/>
    </source>
</evidence>
<dbReference type="PANTHER" id="PTHR32114:SF2">
    <property type="entry name" value="ABC TRANSPORTER ABCH.3"/>
    <property type="match status" value="1"/>
</dbReference>
<dbReference type="SUPFAM" id="SSF52540">
    <property type="entry name" value="P-loop containing nucleoside triphosphate hydrolases"/>
    <property type="match status" value="1"/>
</dbReference>
<comment type="subunit">
    <text evidence="2">Heterodimer of SbcC and SbcD.</text>
</comment>
<reference evidence="6 7" key="1">
    <citation type="submission" date="2018-05" db="EMBL/GenBank/DDBJ databases">
        <title>Streptomyces venezuelae.</title>
        <authorList>
            <person name="Kim W."/>
            <person name="Lee N."/>
            <person name="Cho B.-K."/>
        </authorList>
    </citation>
    <scope>NUCLEOTIDE SEQUENCE [LARGE SCALE GENOMIC DNA]</scope>
    <source>
        <strain evidence="6 7">ATCC 21018</strain>
    </source>
</reference>
<proteinExistence type="inferred from homology"/>
<dbReference type="InterPro" id="IPR027417">
    <property type="entry name" value="P-loop_NTPase"/>
</dbReference>
<evidence type="ECO:0000256" key="3">
    <source>
        <dbReference type="ARBA" id="ARBA00013368"/>
    </source>
</evidence>
<evidence type="ECO:0000259" key="5">
    <source>
        <dbReference type="Pfam" id="PF02463"/>
    </source>
</evidence>
<evidence type="ECO:0000313" key="6">
    <source>
        <dbReference type="EMBL" id="QES56649.1"/>
    </source>
</evidence>
<dbReference type="Proteomes" id="UP000324101">
    <property type="component" value="Chromosome"/>
</dbReference>
<dbReference type="Gene3D" id="3.40.50.300">
    <property type="entry name" value="P-loop containing nucleotide triphosphate hydrolases"/>
    <property type="match status" value="2"/>
</dbReference>
<evidence type="ECO:0000256" key="1">
    <source>
        <dbReference type="ARBA" id="ARBA00006930"/>
    </source>
</evidence>
<accession>A0A5P2DVE7</accession>
<evidence type="ECO:0000256" key="4">
    <source>
        <dbReference type="SAM" id="Coils"/>
    </source>
</evidence>
<sequence length="797" mass="86366">MSDQPSPSLRDLLLGRLAASALTPAAQQLAAGLLPEARPRSTGRSGPLYLRSISAAGWRGIGPAVTLDLEPRPGLTIVTGRNGSGKSSFAEAAEMVLTGDNFRWQDRTQIWKQGWRNLHHPTAPQVSVALGPDGGGDPLTVRRSWHGDGLEDSRTVLHRPDGPEQDPREIIDAEDLSLYRPFLSYSELGAMINGRMSALHDALAQILGLDLLGDADREARARSKKLTDTVSGAGDLIRAVTAELSESDDPRAAEAVAALGGRLPDLDRLRGLLKVQAAADGGELARLRRLADLEGPDPRAVEGAVARLREAAATAEDARSGTAEDALQLIELLERAQDHRRRHPGSADCPVCGAGGRLDEDWSARAREQADRLRREAAEAQGARTGLEAAARAVRDLVRPVPGRLQDDAPPLARLWDEWAACRDVTDPRELADRIERVAAALADACRRQGEEAADRIAEQDGRWQPLALRLAECLRAAEAAEAARPLVKQIREVRAWLKEATDELREERLRPFADQSQGIWKLLCERSSVSLGSIALAGTANARKVMLDASVDTVDAPAFGVMSQGELHSLALSLFLPRATHADSPFGFLVIDDPVQSMDPEKVEGLARVLHFCSLRRQVVVFTHDTRLHAAVRRLRAPATVLHVTRRTGSVVRVTRTDDPVSVALDEVRAVAGDRDMPQDVAERVLPRMCRGALEAAYLEPARRRLRADGHGHDEVEARVAGAYALTGLAALAFYDAGMAPAEVLAAVARDHGPWARTLIEWCDADADRVPAPSGDPADLVRDTERLVGEVRGRRR</sequence>
<dbReference type="OrthoDB" id="5089113at2"/>
<dbReference type="RefSeq" id="WP_150259296.1">
    <property type="nucleotide sequence ID" value="NZ_CP029189.1"/>
</dbReference>
<organism evidence="6 7">
    <name type="scientific">Streptomyces venezuelae</name>
    <dbReference type="NCBI Taxonomy" id="54571"/>
    <lineage>
        <taxon>Bacteria</taxon>
        <taxon>Bacillati</taxon>
        <taxon>Actinomycetota</taxon>
        <taxon>Actinomycetes</taxon>
        <taxon>Kitasatosporales</taxon>
        <taxon>Streptomycetaceae</taxon>
        <taxon>Streptomyces</taxon>
    </lineage>
</organism>
<dbReference type="PANTHER" id="PTHR32114">
    <property type="entry name" value="ABC TRANSPORTER ABCH.3"/>
    <property type="match status" value="1"/>
</dbReference>
<name>A0A5P2DVE7_STRVZ</name>
<comment type="similarity">
    <text evidence="1">Belongs to the SMC family. SbcC subfamily.</text>
</comment>
<feature type="domain" description="RecF/RecN/SMC N-terminal" evidence="5">
    <location>
        <begin position="66"/>
        <end position="634"/>
    </location>
</feature>